<reference evidence="1 2" key="1">
    <citation type="journal article" date="2014" name="Int. J. Syst. Evol. Microbiol.">
        <title>Nitrososphaera viennensis gen. nov., sp. nov., an aerobic and mesophilic, ammonia-oxidizing archaeon from soil and a member of the archaeal phylum Thaumarchaeota.</title>
        <authorList>
            <person name="Stieglmeier M."/>
            <person name="Klingl A."/>
            <person name="Alves R.J."/>
            <person name="Rittmann S.K."/>
            <person name="Melcher M."/>
            <person name="Leisch N."/>
            <person name="Schleper C."/>
        </authorList>
    </citation>
    <scope>NUCLEOTIDE SEQUENCE [LARGE SCALE GENOMIC DNA]</scope>
    <source>
        <strain evidence="1">EN76</strain>
    </source>
</reference>
<dbReference type="AlphaFoldDB" id="A0A060HPJ3"/>
<dbReference type="KEGG" id="nvn:NVIE_009070"/>
<name>A0A060HPJ3_9ARCH</name>
<dbReference type="STRING" id="926571.NVIE_009070"/>
<keyword evidence="2" id="KW-1185">Reference proteome</keyword>
<evidence type="ECO:0000313" key="1">
    <source>
        <dbReference type="EMBL" id="AIC15132.1"/>
    </source>
</evidence>
<proteinExistence type="predicted"/>
<sequence>MAFFYKNLEWFYRNVILYRSMADVYDRLFENLSKDIPNDDTIALLKELLGVYRSEGVDGVTQSLKERLEKLKGD</sequence>
<accession>A0A060HPJ3</accession>
<protein>
    <submittedName>
        <fullName evidence="1">Uncharacterized protein</fullName>
    </submittedName>
</protein>
<dbReference type="Proteomes" id="UP000027093">
    <property type="component" value="Chromosome"/>
</dbReference>
<gene>
    <name evidence="1" type="ORF">NVIE_009070</name>
</gene>
<evidence type="ECO:0000313" key="2">
    <source>
        <dbReference type="Proteomes" id="UP000027093"/>
    </source>
</evidence>
<dbReference type="HOGENOM" id="CLU_2679070_0_0_2"/>
<dbReference type="EMBL" id="CP007536">
    <property type="protein sequence ID" value="AIC15132.1"/>
    <property type="molecule type" value="Genomic_DNA"/>
</dbReference>
<organism evidence="1 2">
    <name type="scientific">Nitrososphaera viennensis EN76</name>
    <dbReference type="NCBI Taxonomy" id="926571"/>
    <lineage>
        <taxon>Archaea</taxon>
        <taxon>Nitrososphaerota</taxon>
        <taxon>Nitrososphaeria</taxon>
        <taxon>Nitrososphaerales</taxon>
        <taxon>Nitrososphaeraceae</taxon>
        <taxon>Nitrososphaera</taxon>
    </lineage>
</organism>